<protein>
    <submittedName>
        <fullName evidence="2">PHP domain-containing protein</fullName>
    </submittedName>
</protein>
<comment type="caution">
    <text evidence="2">The sequence shown here is derived from an EMBL/GenBank/DDBJ whole genome shotgun (WGS) entry which is preliminary data.</text>
</comment>
<gene>
    <name evidence="2" type="ORF">OIH86_13830</name>
</gene>
<sequence>MKMDFHTHIKISKKSNFDPGYFREMTREAKEAGLDAIALTEHFNTLNFLEVYDFLDAHYPYINDHYDVNGLKIFPGIEVDVKEVGHILLISRRESILAIYHTLKYHLDEENFIPFSDLMDLAESFETIKIGGHPFRPSTPLTQHKPFQLKRLDALDLNGKDLHSIGIEENQKYVYGFAEELELPIVGGSDTHQFLQYGSIVNEFYGHYNTINEVKRAIKDNAFTIHISPDLHLRVRSASLTKKLIKQLMAV</sequence>
<dbReference type="InterPro" id="IPR016195">
    <property type="entry name" value="Pol/histidinol_Pase-like"/>
</dbReference>
<dbReference type="SUPFAM" id="SSF89550">
    <property type="entry name" value="PHP domain-like"/>
    <property type="match status" value="1"/>
</dbReference>
<reference evidence="2 3" key="1">
    <citation type="submission" date="2022-10" db="EMBL/GenBank/DDBJ databases">
        <title>Draft genome assembly of moderately radiation resistant bacterium Metabacillus halosaccharovorans.</title>
        <authorList>
            <person name="Pal S."/>
            <person name="Gopinathan A."/>
        </authorList>
    </citation>
    <scope>NUCLEOTIDE SEQUENCE [LARGE SCALE GENOMIC DNA]</scope>
    <source>
        <strain evidence="2 3">VITHBRA001</strain>
    </source>
</reference>
<name>A0ABT3DI46_9BACI</name>
<evidence type="ECO:0000313" key="2">
    <source>
        <dbReference type="EMBL" id="MCV9886713.1"/>
    </source>
</evidence>
<keyword evidence="3" id="KW-1185">Reference proteome</keyword>
<dbReference type="Gene3D" id="3.20.20.140">
    <property type="entry name" value="Metal-dependent hydrolases"/>
    <property type="match status" value="1"/>
</dbReference>
<dbReference type="Pfam" id="PF02811">
    <property type="entry name" value="PHP"/>
    <property type="match status" value="1"/>
</dbReference>
<dbReference type="RefSeq" id="WP_264143263.1">
    <property type="nucleotide sequence ID" value="NZ_JAOYEY010000043.1"/>
</dbReference>
<evidence type="ECO:0000313" key="3">
    <source>
        <dbReference type="Proteomes" id="UP001526147"/>
    </source>
</evidence>
<accession>A0ABT3DI46</accession>
<dbReference type="CDD" id="cd07432">
    <property type="entry name" value="PHP_HisPPase"/>
    <property type="match status" value="1"/>
</dbReference>
<dbReference type="Proteomes" id="UP001526147">
    <property type="component" value="Unassembled WGS sequence"/>
</dbReference>
<organism evidence="2 3">
    <name type="scientific">Metabacillus halosaccharovorans</name>
    <dbReference type="NCBI Taxonomy" id="930124"/>
    <lineage>
        <taxon>Bacteria</taxon>
        <taxon>Bacillati</taxon>
        <taxon>Bacillota</taxon>
        <taxon>Bacilli</taxon>
        <taxon>Bacillales</taxon>
        <taxon>Bacillaceae</taxon>
        <taxon>Metabacillus</taxon>
    </lineage>
</organism>
<dbReference type="InterPro" id="IPR004013">
    <property type="entry name" value="PHP_dom"/>
</dbReference>
<evidence type="ECO:0000259" key="1">
    <source>
        <dbReference type="Pfam" id="PF02811"/>
    </source>
</evidence>
<dbReference type="EMBL" id="JAOYEY010000043">
    <property type="protein sequence ID" value="MCV9886713.1"/>
    <property type="molecule type" value="Genomic_DNA"/>
</dbReference>
<proteinExistence type="predicted"/>
<feature type="domain" description="PHP" evidence="1">
    <location>
        <begin position="4"/>
        <end position="92"/>
    </location>
</feature>